<evidence type="ECO:0000313" key="7">
    <source>
        <dbReference type="EMBL" id="QNE88641.1"/>
    </source>
</evidence>
<dbReference type="InterPro" id="IPR035952">
    <property type="entry name" value="Rhomboid-like_sf"/>
</dbReference>
<dbReference type="Gene3D" id="1.20.1540.10">
    <property type="entry name" value="Rhomboid-like"/>
    <property type="match status" value="1"/>
</dbReference>
<accession>A0A7G7CM25</accession>
<dbReference type="PANTHER" id="PTHR43066:SF11">
    <property type="entry name" value="PEPTIDASE S54 RHOMBOID DOMAIN-CONTAINING PROTEIN"/>
    <property type="match status" value="1"/>
</dbReference>
<feature type="transmembrane region" description="Helical" evidence="5">
    <location>
        <begin position="39"/>
        <end position="61"/>
    </location>
</feature>
<sequence>MSAFQAGTVLGDVHRSWTVQHLQVWGGHFHWWTLLTSGFVHLNLSHLSVNMIMLALIGPFLERRLGHLRFAVAYLVGLVGSAGVVAVMDSSPTVGASGALFALMVLLLRVHGEPRAPLALLGANLVYTFVGDGVSLWGHLGGLLWGIVLLACGLGKTSACYPRA</sequence>
<dbReference type="InterPro" id="IPR022764">
    <property type="entry name" value="Peptidase_S54_rhomboid_dom"/>
</dbReference>
<organism evidence="7 8">
    <name type="scientific">Corynebacterium incognita</name>
    <dbReference type="NCBI Taxonomy" id="2754725"/>
    <lineage>
        <taxon>Bacteria</taxon>
        <taxon>Bacillati</taxon>
        <taxon>Actinomycetota</taxon>
        <taxon>Actinomycetes</taxon>
        <taxon>Mycobacteriales</taxon>
        <taxon>Corynebacteriaceae</taxon>
        <taxon>Corynebacterium</taxon>
    </lineage>
</organism>
<feature type="transmembrane region" description="Helical" evidence="5">
    <location>
        <begin position="68"/>
        <end position="88"/>
    </location>
</feature>
<feature type="transmembrane region" description="Helical" evidence="5">
    <location>
        <begin position="143"/>
        <end position="161"/>
    </location>
</feature>
<dbReference type="GO" id="GO:0006508">
    <property type="term" value="P:proteolysis"/>
    <property type="evidence" value="ECO:0007669"/>
    <property type="project" value="UniProtKB-KW"/>
</dbReference>
<dbReference type="PANTHER" id="PTHR43066">
    <property type="entry name" value="RHOMBOID-RELATED PROTEIN"/>
    <property type="match status" value="1"/>
</dbReference>
<evidence type="ECO:0000259" key="6">
    <source>
        <dbReference type="Pfam" id="PF01694"/>
    </source>
</evidence>
<evidence type="ECO:0000256" key="5">
    <source>
        <dbReference type="SAM" id="Phobius"/>
    </source>
</evidence>
<feature type="domain" description="Peptidase S54 rhomboid" evidence="6">
    <location>
        <begin position="29"/>
        <end position="152"/>
    </location>
</feature>
<gene>
    <name evidence="7" type="ORF">H0194_05850</name>
</gene>
<dbReference type="SUPFAM" id="SSF144091">
    <property type="entry name" value="Rhomboid-like"/>
    <property type="match status" value="1"/>
</dbReference>
<keyword evidence="7" id="KW-0378">Hydrolase</keyword>
<comment type="subcellular location">
    <subcellularLocation>
        <location evidence="1">Membrane</location>
        <topology evidence="1">Multi-pass membrane protein</topology>
    </subcellularLocation>
</comment>
<dbReference type="KEGG" id="cik:H0194_05850"/>
<dbReference type="GO" id="GO:0016020">
    <property type="term" value="C:membrane"/>
    <property type="evidence" value="ECO:0007669"/>
    <property type="project" value="UniProtKB-SubCell"/>
</dbReference>
<reference evidence="7 8" key="1">
    <citation type="submission" date="2020-07" db="EMBL/GenBank/DDBJ databases">
        <title>Complete genome and description of Corynebacterium incognita strain Marseille-Q3630 sp. nov.</title>
        <authorList>
            <person name="Boxberger M."/>
        </authorList>
    </citation>
    <scope>NUCLEOTIDE SEQUENCE [LARGE SCALE GENOMIC DNA]</scope>
    <source>
        <strain evidence="7 8">Marseille-Q3630</strain>
    </source>
</reference>
<dbReference type="AlphaFoldDB" id="A0A7G7CM25"/>
<keyword evidence="2 5" id="KW-0812">Transmembrane</keyword>
<evidence type="ECO:0000256" key="3">
    <source>
        <dbReference type="ARBA" id="ARBA00022989"/>
    </source>
</evidence>
<dbReference type="Proteomes" id="UP000515743">
    <property type="component" value="Chromosome"/>
</dbReference>
<proteinExistence type="predicted"/>
<keyword evidence="8" id="KW-1185">Reference proteome</keyword>
<keyword evidence="4 5" id="KW-0472">Membrane</keyword>
<dbReference type="EMBL" id="CP059404">
    <property type="protein sequence ID" value="QNE88641.1"/>
    <property type="molecule type" value="Genomic_DNA"/>
</dbReference>
<dbReference type="Pfam" id="PF01694">
    <property type="entry name" value="Rhomboid"/>
    <property type="match status" value="1"/>
</dbReference>
<name>A0A7G7CM25_9CORY</name>
<keyword evidence="7" id="KW-0645">Protease</keyword>
<evidence type="ECO:0000256" key="2">
    <source>
        <dbReference type="ARBA" id="ARBA00022692"/>
    </source>
</evidence>
<protein>
    <submittedName>
        <fullName evidence="7">Rhomboid family intramembrane serine protease</fullName>
    </submittedName>
</protein>
<dbReference type="GO" id="GO:0004252">
    <property type="term" value="F:serine-type endopeptidase activity"/>
    <property type="evidence" value="ECO:0007669"/>
    <property type="project" value="InterPro"/>
</dbReference>
<evidence type="ECO:0000256" key="4">
    <source>
        <dbReference type="ARBA" id="ARBA00023136"/>
    </source>
</evidence>
<dbReference type="RefSeq" id="WP_185175031.1">
    <property type="nucleotide sequence ID" value="NZ_CP059404.1"/>
</dbReference>
<evidence type="ECO:0000313" key="8">
    <source>
        <dbReference type="Proteomes" id="UP000515743"/>
    </source>
</evidence>
<keyword evidence="3 5" id="KW-1133">Transmembrane helix</keyword>
<evidence type="ECO:0000256" key="1">
    <source>
        <dbReference type="ARBA" id="ARBA00004141"/>
    </source>
</evidence>